<dbReference type="EMBL" id="JBHSOZ010000005">
    <property type="protein sequence ID" value="MFC5713378.1"/>
    <property type="molecule type" value="Genomic_DNA"/>
</dbReference>
<dbReference type="CDD" id="cd00757">
    <property type="entry name" value="ThiF_MoeB_HesA_family"/>
    <property type="match status" value="1"/>
</dbReference>
<name>A0ABW0YQH4_9BACI</name>
<dbReference type="RefSeq" id="WP_054635444.1">
    <property type="nucleotide sequence ID" value="NZ_JBHSOZ010000005.1"/>
</dbReference>
<organism evidence="2 3">
    <name type="scientific">Thalassorhabdus alkalitolerans</name>
    <dbReference type="NCBI Taxonomy" id="2282697"/>
    <lineage>
        <taxon>Bacteria</taxon>
        <taxon>Bacillati</taxon>
        <taxon>Bacillota</taxon>
        <taxon>Bacilli</taxon>
        <taxon>Bacillales</taxon>
        <taxon>Bacillaceae</taxon>
        <taxon>Thalassorhabdus</taxon>
    </lineage>
</organism>
<dbReference type="GO" id="GO:0016779">
    <property type="term" value="F:nucleotidyltransferase activity"/>
    <property type="evidence" value="ECO:0007669"/>
    <property type="project" value="UniProtKB-KW"/>
</dbReference>
<keyword evidence="2" id="KW-0548">Nucleotidyltransferase</keyword>
<reference evidence="3" key="1">
    <citation type="journal article" date="2019" name="Int. J. Syst. Evol. Microbiol.">
        <title>The Global Catalogue of Microorganisms (GCM) 10K type strain sequencing project: providing services to taxonomists for standard genome sequencing and annotation.</title>
        <authorList>
            <consortium name="The Broad Institute Genomics Platform"/>
            <consortium name="The Broad Institute Genome Sequencing Center for Infectious Disease"/>
            <person name="Wu L."/>
            <person name="Ma J."/>
        </authorList>
    </citation>
    <scope>NUCLEOTIDE SEQUENCE [LARGE SCALE GENOMIC DNA]</scope>
    <source>
        <strain evidence="3">CECT 7184</strain>
    </source>
</reference>
<evidence type="ECO:0000259" key="1">
    <source>
        <dbReference type="Pfam" id="PF00899"/>
    </source>
</evidence>
<accession>A0ABW0YQH4</accession>
<keyword evidence="2" id="KW-0808">Transferase</keyword>
<protein>
    <submittedName>
        <fullName evidence="2">ThiF family adenylyltransferase</fullName>
    </submittedName>
</protein>
<comment type="caution">
    <text evidence="2">The sequence shown here is derived from an EMBL/GenBank/DDBJ whole genome shotgun (WGS) entry which is preliminary data.</text>
</comment>
<keyword evidence="3" id="KW-1185">Reference proteome</keyword>
<evidence type="ECO:0000313" key="2">
    <source>
        <dbReference type="EMBL" id="MFC5713378.1"/>
    </source>
</evidence>
<sequence length="337" mass="37076">MNSRYSRQILFPQIGEKGQALLSTKKVLIVGVGALGTVSANHLARAGAGYIRIADRDYVEASNLQRQMLFDEQDAKEAKPKAVAAKEKLTAINSDITVDARVTDVNSSSIEDLVEGMDLVIDGTDNFQTRFLLNDASFKHEIPFIYGGAVSSRGMSAPFLPGRTPCLRCLLGDGQSSPGETCDTVGVISPVVDMVASFQAAEAIKILTEKFSDVRTSLVQFDLWNFRFHEMGFPKPKGNCLTCQKKEYPDLYVSEGDSITTLCGRETVQIQANTTFDLAEWADKLRTAGQVKKTPFLIRVELDEGERLVIFQDGRVLVQGTEDVSRAKTLFSRYIGL</sequence>
<dbReference type="Gene3D" id="3.40.50.720">
    <property type="entry name" value="NAD(P)-binding Rossmann-like Domain"/>
    <property type="match status" value="1"/>
</dbReference>
<dbReference type="PANTHER" id="PTHR10953:SF102">
    <property type="entry name" value="ADENYLYLTRANSFERASE AND SULFURTRANSFERASE MOCS3"/>
    <property type="match status" value="1"/>
</dbReference>
<dbReference type="InterPro" id="IPR045886">
    <property type="entry name" value="ThiF/MoeB/HesA"/>
</dbReference>
<feature type="domain" description="THIF-type NAD/FAD binding fold" evidence="1">
    <location>
        <begin position="5"/>
        <end position="241"/>
    </location>
</feature>
<dbReference type="PANTHER" id="PTHR10953">
    <property type="entry name" value="UBIQUITIN-ACTIVATING ENZYME E1"/>
    <property type="match status" value="1"/>
</dbReference>
<dbReference type="SUPFAM" id="SSF69572">
    <property type="entry name" value="Activating enzymes of the ubiquitin-like proteins"/>
    <property type="match status" value="1"/>
</dbReference>
<gene>
    <name evidence="2" type="ORF">ACFPU1_11325</name>
</gene>
<dbReference type="InterPro" id="IPR000594">
    <property type="entry name" value="ThiF_NAD_FAD-bd"/>
</dbReference>
<dbReference type="Proteomes" id="UP001596142">
    <property type="component" value="Unassembled WGS sequence"/>
</dbReference>
<evidence type="ECO:0000313" key="3">
    <source>
        <dbReference type="Proteomes" id="UP001596142"/>
    </source>
</evidence>
<dbReference type="InterPro" id="IPR035985">
    <property type="entry name" value="Ubiquitin-activating_enz"/>
</dbReference>
<dbReference type="Pfam" id="PF00899">
    <property type="entry name" value="ThiF"/>
    <property type="match status" value="1"/>
</dbReference>
<proteinExistence type="predicted"/>